<accession>A0A9W6WR39</accession>
<name>A0A9W6WR39_9STRA</name>
<evidence type="ECO:0000313" key="3">
    <source>
        <dbReference type="Proteomes" id="UP001165083"/>
    </source>
</evidence>
<dbReference type="Proteomes" id="UP001165083">
    <property type="component" value="Unassembled WGS sequence"/>
</dbReference>
<comment type="caution">
    <text evidence="2">The sequence shown here is derived from an EMBL/GenBank/DDBJ whole genome shotgun (WGS) entry which is preliminary data.</text>
</comment>
<sequence length="85" mass="9021">MFWYSVQNACLYLNKGLTEVSAGGHKSEDTPATNRGTNSTHSVTDQTVGVTSQGSGGVTDVTNGGTRRLVRPTGCAPYAPWEEFP</sequence>
<keyword evidence="3" id="KW-1185">Reference proteome</keyword>
<gene>
    <name evidence="2" type="ORF">Plil01_000334600</name>
</gene>
<dbReference type="EMBL" id="BSXW01000131">
    <property type="protein sequence ID" value="GMF12784.1"/>
    <property type="molecule type" value="Genomic_DNA"/>
</dbReference>
<dbReference type="AlphaFoldDB" id="A0A9W6WR39"/>
<reference evidence="2" key="1">
    <citation type="submission" date="2023-04" db="EMBL/GenBank/DDBJ databases">
        <title>Phytophthora lilii NBRC 32176.</title>
        <authorList>
            <person name="Ichikawa N."/>
            <person name="Sato H."/>
            <person name="Tonouchi N."/>
        </authorList>
    </citation>
    <scope>NUCLEOTIDE SEQUENCE</scope>
    <source>
        <strain evidence="2">NBRC 32176</strain>
    </source>
</reference>
<feature type="region of interest" description="Disordered" evidence="1">
    <location>
        <begin position="21"/>
        <end position="85"/>
    </location>
</feature>
<evidence type="ECO:0000313" key="2">
    <source>
        <dbReference type="EMBL" id="GMF12784.1"/>
    </source>
</evidence>
<organism evidence="2 3">
    <name type="scientific">Phytophthora lilii</name>
    <dbReference type="NCBI Taxonomy" id="2077276"/>
    <lineage>
        <taxon>Eukaryota</taxon>
        <taxon>Sar</taxon>
        <taxon>Stramenopiles</taxon>
        <taxon>Oomycota</taxon>
        <taxon>Peronosporomycetes</taxon>
        <taxon>Peronosporales</taxon>
        <taxon>Peronosporaceae</taxon>
        <taxon>Phytophthora</taxon>
    </lineage>
</organism>
<proteinExistence type="predicted"/>
<evidence type="ECO:0000256" key="1">
    <source>
        <dbReference type="SAM" id="MobiDB-lite"/>
    </source>
</evidence>
<feature type="compositionally biased region" description="Polar residues" evidence="1">
    <location>
        <begin position="30"/>
        <end position="45"/>
    </location>
</feature>
<protein>
    <submittedName>
        <fullName evidence="2">Unnamed protein product</fullName>
    </submittedName>
</protein>
<feature type="compositionally biased region" description="Low complexity" evidence="1">
    <location>
        <begin position="46"/>
        <end position="62"/>
    </location>
</feature>